<evidence type="ECO:0000313" key="6">
    <source>
        <dbReference type="Proteomes" id="UP000468828"/>
    </source>
</evidence>
<dbReference type="Proteomes" id="UP000471152">
    <property type="component" value="Unassembled WGS sequence"/>
</dbReference>
<comment type="caution">
    <text evidence="4">The sequence shown here is derived from an EMBL/GenBank/DDBJ whole genome shotgun (WGS) entry which is preliminary data.</text>
</comment>
<keyword evidence="2" id="KW-0472">Membrane</keyword>
<dbReference type="Pfam" id="PF01882">
    <property type="entry name" value="DUF58"/>
    <property type="match status" value="1"/>
</dbReference>
<sequence>MARTRLADAASSLTLRGRCLVAAGVTLLALGAVLGERALVQLALFVLALPVVSAVGVARQRFRVATRRTVTPARLPRGESAEVLVEVANTDRRAGGLWLLTEQLPAELGRRPQFVVERLSPGATAPLRYRLHGARRGRFALGPLRLRLVDPFGLVLRTAAGTDTAALLVVPRVRPLQGTGGLSGAGGTGGEGARRSIAVHGEDDVSTREYRYGDDLRLVHWRATARTGELMVRLEETPWQSAATLFLDTRASAHLAGSRTRGTAPSPDSLEWAVEAAASIGVHLLQRGAALRVVTDAGELTTALGRGTLGPDELLDRFAELEPSRYPGLQVGVETLRRAAVDGPAICLLGLVGPEDVTALARARSGPGSDVAVVLDAGAWLDAGSTRSRRPLAAGARTQLVERQAQAVALLRSAGWQVLPVRPDQTVDQVWARLGGQPTAVGAATGSVHPAPTSTLSTGAPA</sequence>
<evidence type="ECO:0000313" key="4">
    <source>
        <dbReference type="EMBL" id="NEK94002.1"/>
    </source>
</evidence>
<reference evidence="5 7" key="2">
    <citation type="submission" date="2020-02" db="EMBL/GenBank/DDBJ databases">
        <title>The WGS of Modestobacter muralis DSM 100205.</title>
        <authorList>
            <person name="Jiang Z."/>
        </authorList>
    </citation>
    <scope>NUCLEOTIDE SEQUENCE [LARGE SCALE GENOMIC DNA]</scope>
    <source>
        <strain evidence="5 7">DSM 100205</strain>
    </source>
</reference>
<dbReference type="Proteomes" id="UP000468828">
    <property type="component" value="Unassembled WGS sequence"/>
</dbReference>
<evidence type="ECO:0000259" key="3">
    <source>
        <dbReference type="Pfam" id="PF01882"/>
    </source>
</evidence>
<feature type="transmembrane region" description="Helical" evidence="2">
    <location>
        <begin position="15"/>
        <end position="33"/>
    </location>
</feature>
<protein>
    <submittedName>
        <fullName evidence="4">DUF58 domain-containing protein</fullName>
    </submittedName>
</protein>
<organism evidence="4 6">
    <name type="scientific">Modestobacter muralis</name>
    <dbReference type="NCBI Taxonomy" id="1608614"/>
    <lineage>
        <taxon>Bacteria</taxon>
        <taxon>Bacillati</taxon>
        <taxon>Actinomycetota</taxon>
        <taxon>Actinomycetes</taxon>
        <taxon>Geodermatophilales</taxon>
        <taxon>Geodermatophilaceae</taxon>
        <taxon>Modestobacter</taxon>
    </lineage>
</organism>
<keyword evidence="2" id="KW-0812">Transmembrane</keyword>
<dbReference type="PANTHER" id="PTHR34351:SF1">
    <property type="entry name" value="SLR1927 PROTEIN"/>
    <property type="match status" value="1"/>
</dbReference>
<accession>A0A6P0EQW0</accession>
<reference evidence="4 6" key="1">
    <citation type="submission" date="2020-01" db="EMBL/GenBank/DDBJ databases">
        <title>the WGS Modestobacter muralis CPCC 204518.</title>
        <authorList>
            <person name="Jiang Z."/>
        </authorList>
    </citation>
    <scope>NUCLEOTIDE SEQUENCE [LARGE SCALE GENOMIC DNA]</scope>
    <source>
        <strain evidence="4 6">DSM 100205</strain>
    </source>
</reference>
<feature type="region of interest" description="Disordered" evidence="1">
    <location>
        <begin position="442"/>
        <end position="462"/>
    </location>
</feature>
<dbReference type="RefSeq" id="WP_163610451.1">
    <property type="nucleotide sequence ID" value="NZ_JAAGWB010000014.1"/>
</dbReference>
<gene>
    <name evidence="5" type="ORF">G3R41_07415</name>
    <name evidence="4" type="ORF">GCU67_07415</name>
</gene>
<dbReference type="EMBL" id="JAAGWB010000014">
    <property type="protein sequence ID" value="NEN50769.1"/>
    <property type="molecule type" value="Genomic_DNA"/>
</dbReference>
<dbReference type="PANTHER" id="PTHR34351">
    <property type="entry name" value="SLR1927 PROTEIN-RELATED"/>
    <property type="match status" value="1"/>
</dbReference>
<feature type="domain" description="DUF58" evidence="3">
    <location>
        <begin position="207"/>
        <end position="341"/>
    </location>
</feature>
<proteinExistence type="predicted"/>
<dbReference type="InterPro" id="IPR002881">
    <property type="entry name" value="DUF58"/>
</dbReference>
<name>A0A6P0EQW0_9ACTN</name>
<feature type="compositionally biased region" description="Polar residues" evidence="1">
    <location>
        <begin position="452"/>
        <end position="462"/>
    </location>
</feature>
<evidence type="ECO:0000256" key="2">
    <source>
        <dbReference type="SAM" id="Phobius"/>
    </source>
</evidence>
<evidence type="ECO:0000256" key="1">
    <source>
        <dbReference type="SAM" id="MobiDB-lite"/>
    </source>
</evidence>
<feature type="transmembrane region" description="Helical" evidence="2">
    <location>
        <begin position="39"/>
        <end position="58"/>
    </location>
</feature>
<dbReference type="EMBL" id="JAAGWH010000014">
    <property type="protein sequence ID" value="NEK94002.1"/>
    <property type="molecule type" value="Genomic_DNA"/>
</dbReference>
<evidence type="ECO:0000313" key="7">
    <source>
        <dbReference type="Proteomes" id="UP000471152"/>
    </source>
</evidence>
<keyword evidence="6" id="KW-1185">Reference proteome</keyword>
<evidence type="ECO:0000313" key="5">
    <source>
        <dbReference type="EMBL" id="NEN50769.1"/>
    </source>
</evidence>
<dbReference type="AlphaFoldDB" id="A0A6P0EQW0"/>
<keyword evidence="2" id="KW-1133">Transmembrane helix</keyword>